<name>A0A5B7KDB2_PORTR</name>
<organism evidence="1 2">
    <name type="scientific">Portunus trituberculatus</name>
    <name type="common">Swimming crab</name>
    <name type="synonym">Neptunus trituberculatus</name>
    <dbReference type="NCBI Taxonomy" id="210409"/>
    <lineage>
        <taxon>Eukaryota</taxon>
        <taxon>Metazoa</taxon>
        <taxon>Ecdysozoa</taxon>
        <taxon>Arthropoda</taxon>
        <taxon>Crustacea</taxon>
        <taxon>Multicrustacea</taxon>
        <taxon>Malacostraca</taxon>
        <taxon>Eumalacostraca</taxon>
        <taxon>Eucarida</taxon>
        <taxon>Decapoda</taxon>
        <taxon>Pleocyemata</taxon>
        <taxon>Brachyura</taxon>
        <taxon>Eubrachyura</taxon>
        <taxon>Portunoidea</taxon>
        <taxon>Portunidae</taxon>
        <taxon>Portuninae</taxon>
        <taxon>Portunus</taxon>
    </lineage>
</organism>
<dbReference type="EMBL" id="VSRR010142018">
    <property type="protein sequence ID" value="MPD04627.1"/>
    <property type="molecule type" value="Genomic_DNA"/>
</dbReference>
<dbReference type="AlphaFoldDB" id="A0A5B7KDB2"/>
<reference evidence="1 2" key="1">
    <citation type="submission" date="2019-05" db="EMBL/GenBank/DDBJ databases">
        <title>Another draft genome of Portunus trituberculatus and its Hox gene families provides insights of decapod evolution.</title>
        <authorList>
            <person name="Jeong J.-H."/>
            <person name="Song I."/>
            <person name="Kim S."/>
            <person name="Choi T."/>
            <person name="Kim D."/>
            <person name="Ryu S."/>
            <person name="Kim W."/>
        </authorList>
    </citation>
    <scope>NUCLEOTIDE SEQUENCE [LARGE SCALE GENOMIC DNA]</scope>
    <source>
        <tissue evidence="1">Muscle</tissue>
    </source>
</reference>
<evidence type="ECO:0000313" key="1">
    <source>
        <dbReference type="EMBL" id="MPD04627.1"/>
    </source>
</evidence>
<protein>
    <submittedName>
        <fullName evidence="1">Uncharacterized protein</fullName>
    </submittedName>
</protein>
<evidence type="ECO:0000313" key="2">
    <source>
        <dbReference type="Proteomes" id="UP000324222"/>
    </source>
</evidence>
<comment type="caution">
    <text evidence="1">The sequence shown here is derived from an EMBL/GenBank/DDBJ whole genome shotgun (WGS) entry which is preliminary data.</text>
</comment>
<dbReference type="Proteomes" id="UP000324222">
    <property type="component" value="Unassembled WGS sequence"/>
</dbReference>
<sequence length="65" mass="7508">MRSPPIHNLLVPELEYIHSHNLSGATIRSCICLSFHRLLTDTRLLLLRFISPLSSFTNYIPHTLH</sequence>
<keyword evidence="2" id="KW-1185">Reference proteome</keyword>
<proteinExistence type="predicted"/>
<gene>
    <name evidence="1" type="ORF">E2C01_100325</name>
</gene>
<accession>A0A5B7KDB2</accession>